<dbReference type="PANTHER" id="PTHR31956">
    <property type="entry name" value="NON-SPECIFIC PHOSPHOLIPASE C4-RELATED"/>
    <property type="match status" value="1"/>
</dbReference>
<keyword evidence="1" id="KW-0378">Hydrolase</keyword>
<keyword evidence="4" id="KW-1185">Reference proteome</keyword>
<comment type="caution">
    <text evidence="3">The sequence shown here is derived from an EMBL/GenBank/DDBJ whole genome shotgun (WGS) entry which is preliminary data.</text>
</comment>
<sequence>MGVCLGVDVERLRAGIHEMGFEEAEALFAALGSPAPKESYPQSKIEHFVVLYHENHAFDHIFGCLDLPGIDGVSNGTVNATCGTSEYVCDHGPSFSLFAGKFYDGSESQCRSYPYDPQSDEYSVRNLGDSNTTTQMYSPEQLPVKTAIAENFGVFNRLFTAVPTNSMPNHMFTQTGTSCGAKDNVFPWTDCNGSSLLYPQWSLYDQLHVDGVDFGIFFSYDDLQPPDGYMKGLLRHLPKWRSMTDFKLRARLGTLPAFSWVVPRYDATDHPCRDNREGEAVQKEVYETLRASPVWNKTLLAILYDDGGGYYDHVVPPFEGVPADGAACSEGIDECSDPFDFRRLGLRSAALLASPWIPKGSVFQEPTNGKYNTSRFDLTSVISTARDLFGLSSNLTARDDWSASFYELLAETEPRTDTPETLPDAPTITSSEDQPQHCAAKDGVCRGPDALTNKQRRDLPLYSLLTNSPLPPDYETTMSSADATAWLRHRVRHLLQNGVHPEAKKII</sequence>
<proteinExistence type="predicted"/>
<dbReference type="PANTHER" id="PTHR31956:SF1">
    <property type="entry name" value="NON-SPECIFIC PHOSPHOLIPASE C1"/>
    <property type="match status" value="1"/>
</dbReference>
<dbReference type="AlphaFoldDB" id="A0AAD7UNN2"/>
<evidence type="ECO:0000256" key="1">
    <source>
        <dbReference type="ARBA" id="ARBA00022801"/>
    </source>
</evidence>
<accession>A0AAD7UNN2</accession>
<dbReference type="InterPro" id="IPR007312">
    <property type="entry name" value="Phosphoesterase"/>
</dbReference>
<organism evidence="3 4">
    <name type="scientific">Chrysophaeum taylorii</name>
    <dbReference type="NCBI Taxonomy" id="2483200"/>
    <lineage>
        <taxon>Eukaryota</taxon>
        <taxon>Sar</taxon>
        <taxon>Stramenopiles</taxon>
        <taxon>Ochrophyta</taxon>
        <taxon>Pelagophyceae</taxon>
        <taxon>Pelagomonadales</taxon>
        <taxon>Pelagomonadaceae</taxon>
        <taxon>Chrysophaeum</taxon>
    </lineage>
</organism>
<dbReference type="GO" id="GO:0009395">
    <property type="term" value="P:phospholipid catabolic process"/>
    <property type="evidence" value="ECO:0007669"/>
    <property type="project" value="TreeGrafter"/>
</dbReference>
<evidence type="ECO:0000313" key="4">
    <source>
        <dbReference type="Proteomes" id="UP001230188"/>
    </source>
</evidence>
<gene>
    <name evidence="3" type="ORF">CTAYLR_008686</name>
</gene>
<dbReference type="Pfam" id="PF04185">
    <property type="entry name" value="Phosphoesterase"/>
    <property type="match status" value="1"/>
</dbReference>
<protein>
    <recommendedName>
        <fullName evidence="5">Phospholipase C</fullName>
    </recommendedName>
</protein>
<dbReference type="GO" id="GO:0042578">
    <property type="term" value="F:phosphoric ester hydrolase activity"/>
    <property type="evidence" value="ECO:0007669"/>
    <property type="project" value="UniProtKB-ARBA"/>
</dbReference>
<evidence type="ECO:0000256" key="2">
    <source>
        <dbReference type="SAM" id="MobiDB-lite"/>
    </source>
</evidence>
<dbReference type="Gene3D" id="3.40.720.10">
    <property type="entry name" value="Alkaline Phosphatase, subunit A"/>
    <property type="match status" value="2"/>
</dbReference>
<dbReference type="Proteomes" id="UP001230188">
    <property type="component" value="Unassembled WGS sequence"/>
</dbReference>
<dbReference type="EMBL" id="JAQMWT010000020">
    <property type="protein sequence ID" value="KAJ8613898.1"/>
    <property type="molecule type" value="Genomic_DNA"/>
</dbReference>
<evidence type="ECO:0008006" key="5">
    <source>
        <dbReference type="Google" id="ProtNLM"/>
    </source>
</evidence>
<dbReference type="InterPro" id="IPR017850">
    <property type="entry name" value="Alkaline_phosphatase_core_sf"/>
</dbReference>
<name>A0AAD7UNN2_9STRA</name>
<feature type="region of interest" description="Disordered" evidence="2">
    <location>
        <begin position="427"/>
        <end position="452"/>
    </location>
</feature>
<reference evidence="3" key="1">
    <citation type="submission" date="2023-01" db="EMBL/GenBank/DDBJ databases">
        <title>Metagenome sequencing of chrysophaentin producing Chrysophaeum taylorii.</title>
        <authorList>
            <person name="Davison J."/>
            <person name="Bewley C."/>
        </authorList>
    </citation>
    <scope>NUCLEOTIDE SEQUENCE</scope>
    <source>
        <strain evidence="3">NIES-1699</strain>
    </source>
</reference>
<evidence type="ECO:0000313" key="3">
    <source>
        <dbReference type="EMBL" id="KAJ8613898.1"/>
    </source>
</evidence>